<accession>A0A026WP23</accession>
<feature type="non-terminal residue" evidence="1">
    <location>
        <position position="1"/>
    </location>
</feature>
<proteinExistence type="predicted"/>
<name>A0A026WP23_OOCBI</name>
<sequence length="63" mass="7471">LVRDLDHFLYHGSRKCELRYTTDESPVIKVSRKNVALSLVSRFRKSYRKEIVIKTTEVSKRCN</sequence>
<dbReference type="EMBL" id="KK107139">
    <property type="protein sequence ID" value="EZA57770.1"/>
    <property type="molecule type" value="Genomic_DNA"/>
</dbReference>
<keyword evidence="2" id="KW-1185">Reference proteome</keyword>
<organism evidence="1 2">
    <name type="scientific">Ooceraea biroi</name>
    <name type="common">Clonal raider ant</name>
    <name type="synonym">Cerapachys biroi</name>
    <dbReference type="NCBI Taxonomy" id="2015173"/>
    <lineage>
        <taxon>Eukaryota</taxon>
        <taxon>Metazoa</taxon>
        <taxon>Ecdysozoa</taxon>
        <taxon>Arthropoda</taxon>
        <taxon>Hexapoda</taxon>
        <taxon>Insecta</taxon>
        <taxon>Pterygota</taxon>
        <taxon>Neoptera</taxon>
        <taxon>Endopterygota</taxon>
        <taxon>Hymenoptera</taxon>
        <taxon>Apocrita</taxon>
        <taxon>Aculeata</taxon>
        <taxon>Formicoidea</taxon>
        <taxon>Formicidae</taxon>
        <taxon>Dorylinae</taxon>
        <taxon>Ooceraea</taxon>
    </lineage>
</organism>
<gene>
    <name evidence="1" type="ORF">X777_00872</name>
</gene>
<protein>
    <submittedName>
        <fullName evidence="1">Uncharacterized protein</fullName>
    </submittedName>
</protein>
<evidence type="ECO:0000313" key="1">
    <source>
        <dbReference type="EMBL" id="EZA57770.1"/>
    </source>
</evidence>
<dbReference type="Proteomes" id="UP000053097">
    <property type="component" value="Unassembled WGS sequence"/>
</dbReference>
<dbReference type="AlphaFoldDB" id="A0A026WP23"/>
<evidence type="ECO:0000313" key="2">
    <source>
        <dbReference type="Proteomes" id="UP000053097"/>
    </source>
</evidence>
<reference evidence="1 2" key="1">
    <citation type="journal article" date="2014" name="Curr. Biol.">
        <title>The genome of the clonal raider ant Cerapachys biroi.</title>
        <authorList>
            <person name="Oxley P.R."/>
            <person name="Ji L."/>
            <person name="Fetter-Pruneda I."/>
            <person name="McKenzie S.K."/>
            <person name="Li C."/>
            <person name="Hu H."/>
            <person name="Zhang G."/>
            <person name="Kronauer D.J."/>
        </authorList>
    </citation>
    <scope>NUCLEOTIDE SEQUENCE [LARGE SCALE GENOMIC DNA]</scope>
</reference>